<dbReference type="Pfam" id="PF13489">
    <property type="entry name" value="Methyltransf_23"/>
    <property type="match status" value="1"/>
</dbReference>
<dbReference type="SUPFAM" id="SSF53335">
    <property type="entry name" value="S-adenosyl-L-methionine-dependent methyltransferases"/>
    <property type="match status" value="1"/>
</dbReference>
<keyword evidence="1" id="KW-0808">Transferase</keyword>
<reference evidence="1 2" key="1">
    <citation type="submission" date="2019-08" db="EMBL/GenBank/DDBJ databases">
        <title>Pelomicrobium methylotrophicum gen. nov., sp. nov. a moderately thermophilic, facultatively anaerobic, lithoautotrophic and methylotrophic bacterium isolated from a terrestrial mud volcano.</title>
        <authorList>
            <person name="Slobodkina G.B."/>
            <person name="Merkel A.Y."/>
            <person name="Slobodkin A.I."/>
        </authorList>
    </citation>
    <scope>NUCLEOTIDE SEQUENCE [LARGE SCALE GENOMIC DNA]</scope>
    <source>
        <strain evidence="1 2">SM250</strain>
    </source>
</reference>
<dbReference type="InParanoid" id="A0A5C7EQW2"/>
<dbReference type="CDD" id="cd02440">
    <property type="entry name" value="AdoMet_MTases"/>
    <property type="match status" value="1"/>
</dbReference>
<dbReference type="Proteomes" id="UP000321201">
    <property type="component" value="Unassembled WGS sequence"/>
</dbReference>
<keyword evidence="2" id="KW-1185">Reference proteome</keyword>
<evidence type="ECO:0000313" key="1">
    <source>
        <dbReference type="EMBL" id="TXF10958.1"/>
    </source>
</evidence>
<organism evidence="1 2">
    <name type="scientific">Pelomicrobium methylotrophicum</name>
    <dbReference type="NCBI Taxonomy" id="2602750"/>
    <lineage>
        <taxon>Bacteria</taxon>
        <taxon>Pseudomonadati</taxon>
        <taxon>Pseudomonadota</taxon>
        <taxon>Hydrogenophilia</taxon>
        <taxon>Hydrogenophilia incertae sedis</taxon>
        <taxon>Pelomicrobium</taxon>
    </lineage>
</organism>
<protein>
    <submittedName>
        <fullName evidence="1">Class I SAM-dependent methyltransferase</fullName>
    </submittedName>
</protein>
<dbReference type="PANTHER" id="PTHR43861">
    <property type="entry name" value="TRANS-ACONITATE 2-METHYLTRANSFERASE-RELATED"/>
    <property type="match status" value="1"/>
</dbReference>
<dbReference type="AlphaFoldDB" id="A0A5C7EQW2"/>
<dbReference type="EMBL" id="VPFL01000019">
    <property type="protein sequence ID" value="TXF10958.1"/>
    <property type="molecule type" value="Genomic_DNA"/>
</dbReference>
<gene>
    <name evidence="1" type="ORF">FR698_12840</name>
</gene>
<dbReference type="InterPro" id="IPR029063">
    <property type="entry name" value="SAM-dependent_MTases_sf"/>
</dbReference>
<name>A0A5C7EQW2_9PROT</name>
<keyword evidence="1" id="KW-0489">Methyltransferase</keyword>
<dbReference type="Gene3D" id="3.40.50.150">
    <property type="entry name" value="Vaccinia Virus protein VP39"/>
    <property type="match status" value="1"/>
</dbReference>
<dbReference type="OrthoDB" id="7537532at2"/>
<dbReference type="GO" id="GO:0032259">
    <property type="term" value="P:methylation"/>
    <property type="evidence" value="ECO:0007669"/>
    <property type="project" value="UniProtKB-KW"/>
</dbReference>
<accession>A0A5C7EQW2</accession>
<proteinExistence type="predicted"/>
<dbReference type="PANTHER" id="PTHR43861:SF6">
    <property type="entry name" value="METHYLTRANSFERASE TYPE 11"/>
    <property type="match status" value="1"/>
</dbReference>
<sequence length="331" mass="36505">MTLHLPCSVPCNLCGGTDIAVLSNRSRSGKSLRTVICKACGLVWSDPRPYAPKPFYEEAYRVAYKGTCHPKPKHVLRAGKVALSRFEKIGCFLSEPKKILDVGSGGGEFLYLLKLLGHDVYGIEPNRGYAAYAIQEYDLTIEVGLVQEVPLPVDAFDVITMWHVLEHTEDPSAVLARLRPALRTGGILVVEVPNIEATCQSPKSTFHEAHLYHFNAATLGALAARVGLRETSHTLSNDGGNITMFFEQGVPQANDPAGIRIPGNYERVSSIVWNHTALRHYLTPRPYARAWKRMLRSLSEKCETSGFAGAKAMLDSLYSRALRQQRSGIAQ</sequence>
<comment type="caution">
    <text evidence="1">The sequence shown here is derived from an EMBL/GenBank/DDBJ whole genome shotgun (WGS) entry which is preliminary data.</text>
</comment>
<evidence type="ECO:0000313" key="2">
    <source>
        <dbReference type="Proteomes" id="UP000321201"/>
    </source>
</evidence>
<dbReference type="GO" id="GO:0008168">
    <property type="term" value="F:methyltransferase activity"/>
    <property type="evidence" value="ECO:0007669"/>
    <property type="project" value="UniProtKB-KW"/>
</dbReference>